<name>A0A059ZRB9_ACICK</name>
<protein>
    <submittedName>
        <fullName evidence="1">Uncharacterized protein</fullName>
    </submittedName>
</protein>
<dbReference type="EMBL" id="CP005986">
    <property type="protein sequence ID" value="AIA54103.1"/>
    <property type="molecule type" value="Genomic_DNA"/>
</dbReference>
<dbReference type="RefSeq" id="WP_238323806.1">
    <property type="nucleotide sequence ID" value="NZ_CP005986.1"/>
</dbReference>
<sequence length="61" mass="7209">MFWYCRETSTLGFWRIDPDGAAFWQEWRLAPQEVDHLRRQYVQEGAQASMSSDVQPRAVGF</sequence>
<proteinExistence type="predicted"/>
<dbReference type="HOGENOM" id="CLU_2911866_0_0_6"/>
<reference evidence="1 2" key="1">
    <citation type="journal article" date="2009" name="J. Bacteriol.">
        <title>Draft genome sequence of the extremely acidophilic bacterium Acidithiobacillus caldus ATCC 51756 reveals metabolic versatility in the genus Acidithiobacillus.</title>
        <authorList>
            <person name="Valdes J."/>
            <person name="Quatrini R."/>
            <person name="Hallberg K."/>
            <person name="Dopson M."/>
            <person name="Valenzuela P.D."/>
            <person name="Holmes D.S."/>
        </authorList>
    </citation>
    <scope>NUCLEOTIDE SEQUENCE [LARGE SCALE GENOMIC DNA]</scope>
    <source>
        <strain evidence="2">ATCC 51756 / DSM 8584 / KU</strain>
    </source>
</reference>
<dbReference type="AlphaFoldDB" id="A0A059ZRB9"/>
<dbReference type="Proteomes" id="UP000005522">
    <property type="component" value="Chromosome"/>
</dbReference>
<accession>A0A059ZRB9</accession>
<dbReference type="KEGG" id="acz:Acaty_c0212"/>
<gene>
    <name evidence="1" type="ORF">Acaty_c0212</name>
</gene>
<evidence type="ECO:0000313" key="2">
    <source>
        <dbReference type="Proteomes" id="UP000005522"/>
    </source>
</evidence>
<evidence type="ECO:0000313" key="1">
    <source>
        <dbReference type="EMBL" id="AIA54103.1"/>
    </source>
</evidence>
<organism evidence="1 2">
    <name type="scientific">Acidithiobacillus caldus (strain ATCC 51756 / DSM 8584 / KU)</name>
    <dbReference type="NCBI Taxonomy" id="637389"/>
    <lineage>
        <taxon>Bacteria</taxon>
        <taxon>Pseudomonadati</taxon>
        <taxon>Pseudomonadota</taxon>
        <taxon>Acidithiobacillia</taxon>
        <taxon>Acidithiobacillales</taxon>
        <taxon>Acidithiobacillaceae</taxon>
        <taxon>Acidithiobacillus</taxon>
    </lineage>
</organism>